<dbReference type="PANTHER" id="PTHR45947">
    <property type="entry name" value="SULFOQUINOVOSYL TRANSFERASE SQD2"/>
    <property type="match status" value="1"/>
</dbReference>
<keyword evidence="3" id="KW-1185">Reference proteome</keyword>
<dbReference type="Proteomes" id="UP001589775">
    <property type="component" value="Unassembled WGS sequence"/>
</dbReference>
<dbReference type="EC" id="2.4.-.-" evidence="2"/>
<dbReference type="InterPro" id="IPR028098">
    <property type="entry name" value="Glyco_trans_4-like_N"/>
</dbReference>
<gene>
    <name evidence="2" type="ORF">ACFFJ6_17855</name>
</gene>
<dbReference type="Pfam" id="PF13692">
    <property type="entry name" value="Glyco_trans_1_4"/>
    <property type="match status" value="1"/>
</dbReference>
<evidence type="ECO:0000313" key="2">
    <source>
        <dbReference type="EMBL" id="MFC0242360.1"/>
    </source>
</evidence>
<name>A0ABV6EVY8_9BRAD</name>
<comment type="caution">
    <text evidence="2">The sequence shown here is derived from an EMBL/GenBank/DDBJ whole genome shotgun (WGS) entry which is preliminary data.</text>
</comment>
<dbReference type="SUPFAM" id="SSF53756">
    <property type="entry name" value="UDP-Glycosyltransferase/glycogen phosphorylase"/>
    <property type="match status" value="1"/>
</dbReference>
<feature type="domain" description="Glycosyltransferase subfamily 4-like N-terminal" evidence="1">
    <location>
        <begin position="20"/>
        <end position="229"/>
    </location>
</feature>
<keyword evidence="2" id="KW-0808">Transferase</keyword>
<dbReference type="EMBL" id="JBHLWM010000008">
    <property type="protein sequence ID" value="MFC0242360.1"/>
    <property type="molecule type" value="Genomic_DNA"/>
</dbReference>
<accession>A0ABV6EVY8</accession>
<dbReference type="Gene3D" id="3.40.50.2000">
    <property type="entry name" value="Glycogen Phosphorylase B"/>
    <property type="match status" value="2"/>
</dbReference>
<evidence type="ECO:0000313" key="3">
    <source>
        <dbReference type="Proteomes" id="UP001589775"/>
    </source>
</evidence>
<protein>
    <submittedName>
        <fullName evidence="2">Glycosyltransferase family 4 protein</fullName>
        <ecNumber evidence="2">2.4.-.-</ecNumber>
    </submittedName>
</protein>
<dbReference type="CDD" id="cd03801">
    <property type="entry name" value="GT4_PimA-like"/>
    <property type="match status" value="1"/>
</dbReference>
<reference evidence="2 3" key="1">
    <citation type="submission" date="2024-09" db="EMBL/GenBank/DDBJ databases">
        <authorList>
            <person name="Sun Q."/>
            <person name="Mori K."/>
        </authorList>
    </citation>
    <scope>NUCLEOTIDE SEQUENCE [LARGE SCALE GENOMIC DNA]</scope>
    <source>
        <strain evidence="2 3">KCTC 23279</strain>
    </source>
</reference>
<evidence type="ECO:0000259" key="1">
    <source>
        <dbReference type="Pfam" id="PF13439"/>
    </source>
</evidence>
<dbReference type="PANTHER" id="PTHR45947:SF13">
    <property type="entry name" value="TRANSFERASE"/>
    <property type="match status" value="1"/>
</dbReference>
<dbReference type="InterPro" id="IPR050194">
    <property type="entry name" value="Glycosyltransferase_grp1"/>
</dbReference>
<keyword evidence="2" id="KW-0328">Glycosyltransferase</keyword>
<dbReference type="Pfam" id="PF13439">
    <property type="entry name" value="Glyco_transf_4"/>
    <property type="match status" value="1"/>
</dbReference>
<dbReference type="GO" id="GO:0016757">
    <property type="term" value="F:glycosyltransferase activity"/>
    <property type="evidence" value="ECO:0007669"/>
    <property type="project" value="UniProtKB-KW"/>
</dbReference>
<sequence>MRQADLPDVVIVNDRAFPGGGASKVALQSAVGLAQRGHRVIVFAAMGPASRELIDAGIEVHLLGQADLASGGRIKLAAQALWNTKAADQLRSLLASTSRGHTIVHLHSWSKALSASVFAAAGRSGHPVVATLHDYGFVCPNAALHDFQTGAACPRTPMSLNCIAGDCDARARIHKLWRVARQISLSHFARATEVLAAAVCVTDYSRRIMRPFVSDRLEMTVIPNPIDVADHGPAAPAQSNHFTYVGRFSREKGVLIAAEAAERAGVPLVLVGDGELRPDVARIAPSATITGWLAAANVAQAIRASRAVVVPSLWRETQGMVVPEALSAGVPVITATETAPAAAIEPGVTGLLFENGNATALAHLLSRLATNHRLVAALGDAAYRNYWQTPATIDRHLDGLEALYDRVLSGQSKATTAGLTPLGSRVVPIPSPTAETKTSA</sequence>
<proteinExistence type="predicted"/>
<organism evidence="2 3">
    <name type="scientific">Rhodopseudomonas telluris</name>
    <dbReference type="NCBI Taxonomy" id="644215"/>
    <lineage>
        <taxon>Bacteria</taxon>
        <taxon>Pseudomonadati</taxon>
        <taxon>Pseudomonadota</taxon>
        <taxon>Alphaproteobacteria</taxon>
        <taxon>Hyphomicrobiales</taxon>
        <taxon>Nitrobacteraceae</taxon>
        <taxon>Rhodopseudomonas</taxon>
    </lineage>
</organism>